<comment type="catalytic activity">
    <reaction evidence="1">
        <text>ATP + protein L-histidine = ADP + protein N-phospho-L-histidine.</text>
        <dbReference type="EC" id="2.7.13.3"/>
    </reaction>
</comment>
<dbReference type="CDD" id="cd00075">
    <property type="entry name" value="HATPase"/>
    <property type="match status" value="1"/>
</dbReference>
<proteinExistence type="predicted"/>
<dbReference type="EC" id="2.7.13.3" evidence="2"/>
<dbReference type="PRINTS" id="PR00344">
    <property type="entry name" value="BCTRLSENSOR"/>
</dbReference>
<dbReference type="SUPFAM" id="SSF55874">
    <property type="entry name" value="ATPase domain of HSP90 chaperone/DNA topoisomerase II/histidine kinase"/>
    <property type="match status" value="1"/>
</dbReference>
<dbReference type="SMART" id="SM00388">
    <property type="entry name" value="HisKA"/>
    <property type="match status" value="1"/>
</dbReference>
<dbReference type="InterPro" id="IPR049835">
    <property type="entry name" value="RppB"/>
</dbReference>
<keyword evidence="6" id="KW-0902">Two-component regulatory system</keyword>
<feature type="domain" description="Histidine kinase" evidence="9">
    <location>
        <begin position="226"/>
        <end position="442"/>
    </location>
</feature>
<evidence type="ECO:0000256" key="4">
    <source>
        <dbReference type="ARBA" id="ARBA00022679"/>
    </source>
</evidence>
<dbReference type="InterPro" id="IPR050736">
    <property type="entry name" value="Sensor_HK_Regulatory"/>
</dbReference>
<feature type="transmembrane region" description="Helical" evidence="8">
    <location>
        <begin position="181"/>
        <end position="206"/>
    </location>
</feature>
<dbReference type="Gene3D" id="3.30.565.10">
    <property type="entry name" value="Histidine kinase-like ATPase, C-terminal domain"/>
    <property type="match status" value="1"/>
</dbReference>
<dbReference type="Pfam" id="PF02518">
    <property type="entry name" value="HATPase_c"/>
    <property type="match status" value="1"/>
</dbReference>
<gene>
    <name evidence="11" type="ORF">DA73_0228600</name>
    <name evidence="10" type="ORF">DA73_0400039810</name>
</gene>
<dbReference type="Pfam" id="PF00512">
    <property type="entry name" value="HisKA"/>
    <property type="match status" value="1"/>
</dbReference>
<comment type="function">
    <text evidence="7">Photoreceptor which exists in two forms that are reversibly interconvertible by light: the R form that absorbs maximally in the red region of the spectrum and the FR form that absorbs maximally in the far-red region.</text>
</comment>
<evidence type="ECO:0000313" key="12">
    <source>
        <dbReference type="Proteomes" id="UP000029738"/>
    </source>
</evidence>
<dbReference type="NCBIfam" id="NF041735">
    <property type="entry name" value="hist_kin_RppB"/>
    <property type="match status" value="1"/>
</dbReference>
<keyword evidence="4" id="KW-0808">Transferase</keyword>
<comment type="caution">
    <text evidence="11">The sequence shown here is derived from an EMBL/GenBank/DDBJ whole genome shotgun (WGS) entry which is preliminary data.</text>
</comment>
<evidence type="ECO:0000256" key="1">
    <source>
        <dbReference type="ARBA" id="ARBA00000085"/>
    </source>
</evidence>
<dbReference type="EMBL" id="JHEG04000002">
    <property type="protein sequence ID" value="KAF3883856.1"/>
    <property type="molecule type" value="Genomic_DNA"/>
</dbReference>
<keyword evidence="8" id="KW-1133">Transmembrane helix</keyword>
<evidence type="ECO:0000313" key="11">
    <source>
        <dbReference type="EMBL" id="KIE08521.1"/>
    </source>
</evidence>
<dbReference type="AlphaFoldDB" id="A0A0C1N7J5"/>
<evidence type="ECO:0000256" key="6">
    <source>
        <dbReference type="ARBA" id="ARBA00023012"/>
    </source>
</evidence>
<dbReference type="InterPro" id="IPR003661">
    <property type="entry name" value="HisK_dim/P_dom"/>
</dbReference>
<evidence type="ECO:0000256" key="5">
    <source>
        <dbReference type="ARBA" id="ARBA00022777"/>
    </source>
</evidence>
<dbReference type="OrthoDB" id="417111at2"/>
<reference evidence="10" key="2">
    <citation type="submission" date="2019-11" db="EMBL/GenBank/DDBJ databases">
        <title>Improved Assembly of Tolypothrix boutellei genome.</title>
        <authorList>
            <person name="Sarangi A.N."/>
            <person name="Mukherjee M."/>
            <person name="Ghosh S."/>
            <person name="Singh D."/>
            <person name="Das A."/>
            <person name="Kant S."/>
            <person name="Prusty A."/>
            <person name="Tripathy S."/>
        </authorList>
    </citation>
    <scope>NUCLEOTIDE SEQUENCE</scope>
    <source>
        <strain evidence="10">VB521301</strain>
    </source>
</reference>
<dbReference type="EMBL" id="JHEG02000058">
    <property type="protein sequence ID" value="KIE08521.1"/>
    <property type="molecule type" value="Genomic_DNA"/>
</dbReference>
<keyword evidence="3" id="KW-0597">Phosphoprotein</keyword>
<evidence type="ECO:0000256" key="3">
    <source>
        <dbReference type="ARBA" id="ARBA00022553"/>
    </source>
</evidence>
<keyword evidence="8" id="KW-0812">Transmembrane</keyword>
<dbReference type="PROSITE" id="PS50109">
    <property type="entry name" value="HIS_KIN"/>
    <property type="match status" value="1"/>
</dbReference>
<reference evidence="11" key="1">
    <citation type="journal article" date="2015" name="Genome Announc.">
        <title>Draft Genome Sequence of Tolypothrix boutellei Strain VB521301.</title>
        <authorList>
            <person name="Chandrababunaidu M.M."/>
            <person name="Singh D."/>
            <person name="Sen D."/>
            <person name="Bhan S."/>
            <person name="Das S."/>
            <person name="Gupta A."/>
            <person name="Adhikary S.P."/>
            <person name="Tripathy S."/>
        </authorList>
    </citation>
    <scope>NUCLEOTIDE SEQUENCE</scope>
    <source>
        <strain evidence="11">VB521301</strain>
    </source>
</reference>
<dbReference type="PANTHER" id="PTHR43711:SF1">
    <property type="entry name" value="HISTIDINE KINASE 1"/>
    <property type="match status" value="1"/>
</dbReference>
<dbReference type="InterPro" id="IPR003594">
    <property type="entry name" value="HATPase_dom"/>
</dbReference>
<dbReference type="GO" id="GO:0000155">
    <property type="term" value="F:phosphorelay sensor kinase activity"/>
    <property type="evidence" value="ECO:0007669"/>
    <property type="project" value="InterPro"/>
</dbReference>
<protein>
    <recommendedName>
        <fullName evidence="2">histidine kinase</fullName>
        <ecNumber evidence="2">2.7.13.3</ecNumber>
    </recommendedName>
</protein>
<evidence type="ECO:0000259" key="9">
    <source>
        <dbReference type="PROSITE" id="PS50109"/>
    </source>
</evidence>
<organism evidence="11">
    <name type="scientific">Tolypothrix bouteillei VB521301</name>
    <dbReference type="NCBI Taxonomy" id="1479485"/>
    <lineage>
        <taxon>Bacteria</taxon>
        <taxon>Bacillati</taxon>
        <taxon>Cyanobacteriota</taxon>
        <taxon>Cyanophyceae</taxon>
        <taxon>Nostocales</taxon>
        <taxon>Tolypothrichaceae</taxon>
        <taxon>Tolypothrix</taxon>
    </lineage>
</organism>
<dbReference type="InterPro" id="IPR004358">
    <property type="entry name" value="Sig_transdc_His_kin-like_C"/>
</dbReference>
<dbReference type="STRING" id="1479485.DA73_0228600"/>
<dbReference type="Gene3D" id="1.10.287.130">
    <property type="match status" value="1"/>
</dbReference>
<keyword evidence="8" id="KW-0472">Membrane</keyword>
<dbReference type="Proteomes" id="UP000029738">
    <property type="component" value="Unassembled WGS sequence"/>
</dbReference>
<dbReference type="Pfam" id="PF18719">
    <property type="entry name" value="ArlS_N"/>
    <property type="match status" value="1"/>
</dbReference>
<feature type="transmembrane region" description="Helical" evidence="8">
    <location>
        <begin position="15"/>
        <end position="37"/>
    </location>
</feature>
<dbReference type="PANTHER" id="PTHR43711">
    <property type="entry name" value="TWO-COMPONENT HISTIDINE KINASE"/>
    <property type="match status" value="1"/>
</dbReference>
<dbReference type="FunFam" id="3.30.565.10:FF:000006">
    <property type="entry name" value="Sensor histidine kinase WalK"/>
    <property type="match status" value="1"/>
</dbReference>
<accession>A0A0C1N7J5</accession>
<dbReference type="RefSeq" id="WP_038090084.1">
    <property type="nucleotide sequence ID" value="NZ_JHEG04000002.1"/>
</dbReference>
<dbReference type="InterPro" id="IPR036890">
    <property type="entry name" value="HATPase_C_sf"/>
</dbReference>
<dbReference type="SMART" id="SM00387">
    <property type="entry name" value="HATPase_c"/>
    <property type="match status" value="1"/>
</dbReference>
<evidence type="ECO:0000256" key="7">
    <source>
        <dbReference type="ARBA" id="ARBA00055745"/>
    </source>
</evidence>
<dbReference type="InterPro" id="IPR036097">
    <property type="entry name" value="HisK_dim/P_sf"/>
</dbReference>
<sequence>MERNTIFHQTRLQLAAWYTLVMSSILGISGLGVYTVVAHAYHKSIDQGLQSVAKVLHKSIETAWQQPGHLQQLAKELSLQVCMTPTTCLPKTTIIKQPIAEAANQVNYYIRLLNRSGTLFASAGIQFEKLPLTSSSQHWQILTDSSGTRYRQITLPLYTQNQLSGYLQVARSLTDLDQNLAYLRLTLILGLPVSMIFVALSSWWLAGRAIQPVYHSYQQMQQFTADAAHEFRTPLAAMHSTIEAAIKLQQEPKSNSGILDVLKRQNRRLSQLVGDLLLLTRIDQRQLIEKYQPCCLNDLISDLIEELAFLAVETQVILSKQVQVSKKLYVIGNEEQLYRLISNLIVNAIQSTPSGGKVTVFLEESEFYALVKVQDTGVGIAPENQQRIFDRFYRVDSDRSRTNGGSGLGLAIAQAIVQAHKGSIHVQSQLGRGSTFTVHLPF</sequence>
<dbReference type="InterPro" id="IPR005467">
    <property type="entry name" value="His_kinase_dom"/>
</dbReference>
<dbReference type="CDD" id="cd00082">
    <property type="entry name" value="HisKA"/>
    <property type="match status" value="1"/>
</dbReference>
<dbReference type="InterPro" id="IPR041610">
    <property type="entry name" value="ArlS_N"/>
</dbReference>
<evidence type="ECO:0000256" key="8">
    <source>
        <dbReference type="SAM" id="Phobius"/>
    </source>
</evidence>
<evidence type="ECO:0000313" key="10">
    <source>
        <dbReference type="EMBL" id="KAF3883856.1"/>
    </source>
</evidence>
<name>A0A0C1N7J5_9CYAN</name>
<evidence type="ECO:0000256" key="2">
    <source>
        <dbReference type="ARBA" id="ARBA00012438"/>
    </source>
</evidence>
<keyword evidence="5 11" id="KW-0418">Kinase</keyword>
<dbReference type="SUPFAM" id="SSF47384">
    <property type="entry name" value="Homodimeric domain of signal transducing histidine kinase"/>
    <property type="match status" value="1"/>
</dbReference>
<keyword evidence="12" id="KW-1185">Reference proteome</keyword>